<dbReference type="GO" id="GO:0003676">
    <property type="term" value="F:nucleic acid binding"/>
    <property type="evidence" value="ECO:0007669"/>
    <property type="project" value="InterPro"/>
</dbReference>
<reference evidence="7" key="2">
    <citation type="submission" date="2013-01" db="EMBL/GenBank/DDBJ databases">
        <title>The wheat powdery mildew genome reveals unique evolution of an obligate biotroph.</title>
        <authorList>
            <person name="Oberhaensli S."/>
            <person name="Wicker T."/>
            <person name="Keller B."/>
        </authorList>
    </citation>
    <scope>NUCLEOTIDE SEQUENCE</scope>
    <source>
        <strain evidence="7">96224</strain>
    </source>
</reference>
<evidence type="ECO:0000313" key="7">
    <source>
        <dbReference type="EMBL" id="EPQ64204.1"/>
    </source>
</evidence>
<evidence type="ECO:0000313" key="8">
    <source>
        <dbReference type="EMBL" id="SUZ10980.1"/>
    </source>
</evidence>
<evidence type="ECO:0000256" key="4">
    <source>
        <dbReference type="PROSITE-ProRule" id="PRU00600"/>
    </source>
</evidence>
<organism evidence="8">
    <name type="scientific">Blumeria graminis f. sp. tritici 96224</name>
    <dbReference type="NCBI Taxonomy" id="1268274"/>
    <lineage>
        <taxon>Eukaryota</taxon>
        <taxon>Fungi</taxon>
        <taxon>Dikarya</taxon>
        <taxon>Ascomycota</taxon>
        <taxon>Pezizomycotina</taxon>
        <taxon>Leotiomycetes</taxon>
        <taxon>Erysiphales</taxon>
        <taxon>Erysiphaceae</taxon>
        <taxon>Blumeria</taxon>
    </lineage>
</organism>
<reference evidence="8" key="3">
    <citation type="submission" date="2018-07" db="EMBL/GenBank/DDBJ databases">
        <authorList>
            <person name="Quirk P.G."/>
            <person name="Krulwich T.A."/>
        </authorList>
    </citation>
    <scope>NUCLEOTIDE SEQUENCE</scope>
    <source>
        <strain evidence="8">96224</strain>
    </source>
</reference>
<dbReference type="OrthoDB" id="21380at2759"/>
<dbReference type="Pfam" id="PF07535">
    <property type="entry name" value="zf-DBF"/>
    <property type="match status" value="1"/>
</dbReference>
<dbReference type="EMBL" id="KE375078">
    <property type="protein sequence ID" value="EPQ64204.1"/>
    <property type="molecule type" value="Genomic_DNA"/>
</dbReference>
<dbReference type="EMBL" id="UIGY01000105">
    <property type="protein sequence ID" value="SUZ10980.1"/>
    <property type="molecule type" value="Genomic_DNA"/>
</dbReference>
<name>A0A061HHH4_BLUGR</name>
<evidence type="ECO:0000259" key="6">
    <source>
        <dbReference type="PROSITE" id="PS51265"/>
    </source>
</evidence>
<accession>A0A061HHH4</accession>
<evidence type="ECO:0000256" key="3">
    <source>
        <dbReference type="ARBA" id="ARBA00022833"/>
    </source>
</evidence>
<dbReference type="PROSITE" id="PS51265">
    <property type="entry name" value="ZF_DBF4"/>
    <property type="match status" value="1"/>
</dbReference>
<feature type="domain" description="DBF4-type" evidence="6">
    <location>
        <begin position="91"/>
        <end position="129"/>
    </location>
</feature>
<keyword evidence="3" id="KW-0862">Zinc</keyword>
<evidence type="ECO:0000256" key="1">
    <source>
        <dbReference type="ARBA" id="ARBA00022723"/>
    </source>
</evidence>
<dbReference type="SMART" id="SM00586">
    <property type="entry name" value="ZnF_DBF"/>
    <property type="match status" value="1"/>
</dbReference>
<dbReference type="Gene3D" id="6.10.250.3410">
    <property type="entry name" value="DBF zinc finger"/>
    <property type="match status" value="1"/>
</dbReference>
<reference evidence="9" key="1">
    <citation type="journal article" date="2013" name="Nat. Genet.">
        <title>The wheat powdery mildew genome shows the unique evolution of an obligate biotroph.</title>
        <authorList>
            <person name="Wicker T."/>
            <person name="Oberhaensli S."/>
            <person name="Parlange F."/>
            <person name="Buchmann J.P."/>
            <person name="Shatalina M."/>
            <person name="Roffler S."/>
            <person name="Ben-David R."/>
            <person name="Dolezel J."/>
            <person name="Simkova H."/>
            <person name="Schulze-Lefert P."/>
            <person name="Spanu P.D."/>
            <person name="Bruggmann R."/>
            <person name="Amselem J."/>
            <person name="Quesneville H."/>
            <person name="Ver Loren van Themaat E."/>
            <person name="Paape T."/>
            <person name="Shimizu K.K."/>
            <person name="Keller B."/>
        </authorList>
    </citation>
    <scope>NUCLEOTIDE SEQUENCE [LARGE SCALE GENOMIC DNA]</scope>
    <source>
        <strain evidence="9">96224</strain>
    </source>
</reference>
<dbReference type="InterPro" id="IPR038545">
    <property type="entry name" value="Znf_DBF_sf"/>
</dbReference>
<dbReference type="AlphaFoldDB" id="A0A061HHH4"/>
<gene>
    <name evidence="7" type="ORF">BGT96224_3363B</name>
    <name evidence="8" type="ORF">BGT96224V2_LOCUS4142</name>
</gene>
<evidence type="ECO:0000256" key="2">
    <source>
        <dbReference type="ARBA" id="ARBA00022771"/>
    </source>
</evidence>
<evidence type="ECO:0000313" key="9">
    <source>
        <dbReference type="Proteomes" id="UP000053110"/>
    </source>
</evidence>
<keyword evidence="2 4" id="KW-0863">Zinc-finger</keyword>
<dbReference type="Proteomes" id="UP000053110">
    <property type="component" value="Unassembled WGS sequence"/>
</dbReference>
<dbReference type="HOGENOM" id="CLU_1824979_0_0_1"/>
<dbReference type="GO" id="GO:0005634">
    <property type="term" value="C:nucleus"/>
    <property type="evidence" value="ECO:0007669"/>
    <property type="project" value="UniProtKB-ARBA"/>
</dbReference>
<protein>
    <submittedName>
        <fullName evidence="8">Bgt-3363-2</fullName>
    </submittedName>
</protein>
<evidence type="ECO:0000256" key="5">
    <source>
        <dbReference type="SAM" id="MobiDB-lite"/>
    </source>
</evidence>
<dbReference type="InterPro" id="IPR006572">
    <property type="entry name" value="Znf_DBF"/>
</dbReference>
<dbReference type="FunFam" id="6.10.250.3410:FF:000001">
    <property type="entry name" value="Protein DBF4 homolog A"/>
    <property type="match status" value="1"/>
</dbReference>
<proteinExistence type="predicted"/>
<sequence length="141" mass="15966">MSSTTTQPGIKAGTSKEVHDLQRKVLEKNSYGSGSFGPTSSHRIIECGTLTLDEGNSRSSKKSYTEISKAEDNCNSLDVDRSLPKAESSKKNKFEDFNEHILSRKHRKFAEKQENWKLLDELLSQLVRPSRRRMESFGDLS</sequence>
<keyword evidence="1" id="KW-0479">Metal-binding</keyword>
<dbReference type="GO" id="GO:0008270">
    <property type="term" value="F:zinc ion binding"/>
    <property type="evidence" value="ECO:0007669"/>
    <property type="project" value="UniProtKB-KW"/>
</dbReference>
<feature type="region of interest" description="Disordered" evidence="5">
    <location>
        <begin position="76"/>
        <end position="97"/>
    </location>
</feature>
<feature type="compositionally biased region" description="Basic and acidic residues" evidence="5">
    <location>
        <begin position="14"/>
        <end position="23"/>
    </location>
</feature>
<feature type="region of interest" description="Disordered" evidence="5">
    <location>
        <begin position="1"/>
        <end position="23"/>
    </location>
</feature>